<dbReference type="InterPro" id="IPR013766">
    <property type="entry name" value="Thioredoxin_domain"/>
</dbReference>
<dbReference type="AlphaFoldDB" id="A0A7X4W5Z2"/>
<reference evidence="3 4" key="1">
    <citation type="submission" date="2019-12" db="EMBL/GenBank/DDBJ databases">
        <title>Draft genome sequencing of Halomonas alimentaria DSM 15356.</title>
        <authorList>
            <person name="Pandiyan K."/>
            <person name="Kushwaha P."/>
            <person name="Gowdham M."/>
            <person name="Chakdar H."/>
            <person name="Singh A."/>
            <person name="Kumar M."/>
            <person name="Saxena A.K."/>
        </authorList>
    </citation>
    <scope>NUCLEOTIDE SEQUENCE [LARGE SCALE GENOMIC DNA]</scope>
    <source>
        <strain evidence="3 4">DSM 15356</strain>
    </source>
</reference>
<comment type="caution">
    <text evidence="3">The sequence shown here is derived from an EMBL/GenBank/DDBJ whole genome shotgun (WGS) entry which is preliminary data.</text>
</comment>
<feature type="domain" description="Thioredoxin" evidence="2">
    <location>
        <begin position="30"/>
        <end position="156"/>
    </location>
</feature>
<organism evidence="3 4">
    <name type="scientific">Halomonas alimentaria</name>
    <dbReference type="NCBI Taxonomy" id="147248"/>
    <lineage>
        <taxon>Bacteria</taxon>
        <taxon>Pseudomonadati</taxon>
        <taxon>Pseudomonadota</taxon>
        <taxon>Gammaproteobacteria</taxon>
        <taxon>Oceanospirillales</taxon>
        <taxon>Halomonadaceae</taxon>
        <taxon>Halomonas</taxon>
    </lineage>
</organism>
<dbReference type="EMBL" id="WUTT01000001">
    <property type="protein sequence ID" value="NAW33746.1"/>
    <property type="molecule type" value="Genomic_DNA"/>
</dbReference>
<sequence length="158" mass="17742">MTHPERTSAVATAQVIARGKRLVIRKPLSALTGYVVLLFSLILAPAAMALDAEPFSMERFETLQEQGESVLVHISAPWCPNCQRQKQVLTEYQQQYPDAGLHILNVDYDTQKQWVTHFKAPHQSTLVLFSGTEQVWFAVGETRKEKIFSQLNAVTDGS</sequence>
<keyword evidence="1" id="KW-1133">Transmembrane helix</keyword>
<dbReference type="CDD" id="cd02947">
    <property type="entry name" value="TRX_family"/>
    <property type="match status" value="1"/>
</dbReference>
<evidence type="ECO:0000313" key="4">
    <source>
        <dbReference type="Proteomes" id="UP000487929"/>
    </source>
</evidence>
<dbReference type="Gene3D" id="3.40.30.10">
    <property type="entry name" value="Glutaredoxin"/>
    <property type="match status" value="1"/>
</dbReference>
<name>A0A7X4W5Z2_9GAMM</name>
<dbReference type="Pfam" id="PF00085">
    <property type="entry name" value="Thioredoxin"/>
    <property type="match status" value="1"/>
</dbReference>
<evidence type="ECO:0000256" key="1">
    <source>
        <dbReference type="SAM" id="Phobius"/>
    </source>
</evidence>
<gene>
    <name evidence="3" type="ORF">GRB96_04835</name>
</gene>
<accession>A0A7X4W5Z2</accession>
<evidence type="ECO:0000313" key="3">
    <source>
        <dbReference type="EMBL" id="NAW33746.1"/>
    </source>
</evidence>
<dbReference type="SUPFAM" id="SSF52833">
    <property type="entry name" value="Thioredoxin-like"/>
    <property type="match status" value="1"/>
</dbReference>
<evidence type="ECO:0000259" key="2">
    <source>
        <dbReference type="PROSITE" id="PS51352"/>
    </source>
</evidence>
<dbReference type="InterPro" id="IPR036249">
    <property type="entry name" value="Thioredoxin-like_sf"/>
</dbReference>
<keyword evidence="1" id="KW-0812">Transmembrane</keyword>
<feature type="transmembrane region" description="Helical" evidence="1">
    <location>
        <begin position="28"/>
        <end position="50"/>
    </location>
</feature>
<keyword evidence="1" id="KW-0472">Membrane</keyword>
<protein>
    <submittedName>
        <fullName evidence="3">Thioredoxin</fullName>
    </submittedName>
</protein>
<dbReference type="OrthoDB" id="9811036at2"/>
<keyword evidence="4" id="KW-1185">Reference proteome</keyword>
<dbReference type="Proteomes" id="UP000487929">
    <property type="component" value="Unassembled WGS sequence"/>
</dbReference>
<proteinExistence type="predicted"/>
<dbReference type="PROSITE" id="PS51352">
    <property type="entry name" value="THIOREDOXIN_2"/>
    <property type="match status" value="1"/>
</dbReference>